<evidence type="ECO:0008006" key="8">
    <source>
        <dbReference type="Google" id="ProtNLM"/>
    </source>
</evidence>
<protein>
    <recommendedName>
        <fullName evidence="8">MAPEG family protein</fullName>
    </recommendedName>
</protein>
<keyword evidence="2 5" id="KW-0812">Transmembrane</keyword>
<feature type="transmembrane region" description="Helical" evidence="5">
    <location>
        <begin position="68"/>
        <end position="96"/>
    </location>
</feature>
<comment type="subcellular location">
    <subcellularLocation>
        <location evidence="1">Membrane</location>
    </subcellularLocation>
</comment>
<evidence type="ECO:0000256" key="3">
    <source>
        <dbReference type="ARBA" id="ARBA00022989"/>
    </source>
</evidence>
<evidence type="ECO:0000256" key="4">
    <source>
        <dbReference type="ARBA" id="ARBA00023136"/>
    </source>
</evidence>
<dbReference type="SUPFAM" id="SSF161084">
    <property type="entry name" value="MAPEG domain-like"/>
    <property type="match status" value="1"/>
</dbReference>
<dbReference type="InterPro" id="IPR023352">
    <property type="entry name" value="MAPEG-like_dom_sf"/>
</dbReference>
<name>A0A1Q9ARZ3_9HYPH</name>
<keyword evidence="7" id="KW-1185">Reference proteome</keyword>
<evidence type="ECO:0000256" key="5">
    <source>
        <dbReference type="SAM" id="Phobius"/>
    </source>
</evidence>
<organism evidence="6 7">
    <name type="scientific">Xaviernesmea oryzae</name>
    <dbReference type="NCBI Taxonomy" id="464029"/>
    <lineage>
        <taxon>Bacteria</taxon>
        <taxon>Pseudomonadati</taxon>
        <taxon>Pseudomonadota</taxon>
        <taxon>Alphaproteobacteria</taxon>
        <taxon>Hyphomicrobiales</taxon>
        <taxon>Rhizobiaceae</taxon>
        <taxon>Rhizobium/Agrobacterium group</taxon>
        <taxon>Xaviernesmea</taxon>
    </lineage>
</organism>
<dbReference type="Proteomes" id="UP000186364">
    <property type="component" value="Unassembled WGS sequence"/>
</dbReference>
<accession>A0A1Q9ARZ3</accession>
<comment type="caution">
    <text evidence="6">The sequence shown here is derived from an EMBL/GenBank/DDBJ whole genome shotgun (WGS) entry which is preliminary data.</text>
</comment>
<keyword evidence="4 5" id="KW-0472">Membrane</keyword>
<proteinExistence type="predicted"/>
<sequence length="140" mass="15488">MGPSHAIFWPMIAQALLVFLVYVLMNRRRLAAVRSGQASVKDFVIPTVEPGPSATVARNLINQFELPVLFYVVALSLYVTGGAGVLAVLLSWAFVLSRYLHALVHVTSNKVLLRRNLFLVGMAFCMLLWLLLAIHLTTVP</sequence>
<feature type="transmembrane region" description="Helical" evidence="5">
    <location>
        <begin position="6"/>
        <end position="25"/>
    </location>
</feature>
<evidence type="ECO:0000256" key="2">
    <source>
        <dbReference type="ARBA" id="ARBA00022692"/>
    </source>
</evidence>
<gene>
    <name evidence="6" type="ORF">BJF93_05360</name>
</gene>
<reference evidence="6 7" key="1">
    <citation type="submission" date="2016-09" db="EMBL/GenBank/DDBJ databases">
        <title>Rhizobium sp. nov., a novel species isolated from the rice rhizosphere.</title>
        <authorList>
            <person name="Zhao J."/>
            <person name="Zhang X."/>
        </authorList>
    </citation>
    <scope>NUCLEOTIDE SEQUENCE [LARGE SCALE GENOMIC DNA]</scope>
    <source>
        <strain evidence="6 7">1.7048</strain>
    </source>
</reference>
<dbReference type="Pfam" id="PF01124">
    <property type="entry name" value="MAPEG"/>
    <property type="match status" value="1"/>
</dbReference>
<dbReference type="OrthoDB" id="5516290at2"/>
<dbReference type="GO" id="GO:0016020">
    <property type="term" value="C:membrane"/>
    <property type="evidence" value="ECO:0007669"/>
    <property type="project" value="UniProtKB-SubCell"/>
</dbReference>
<feature type="transmembrane region" description="Helical" evidence="5">
    <location>
        <begin position="116"/>
        <end position="136"/>
    </location>
</feature>
<dbReference type="Gene3D" id="1.20.120.550">
    <property type="entry name" value="Membrane associated eicosanoid/glutathione metabolism-like domain"/>
    <property type="match status" value="1"/>
</dbReference>
<evidence type="ECO:0000256" key="1">
    <source>
        <dbReference type="ARBA" id="ARBA00004370"/>
    </source>
</evidence>
<evidence type="ECO:0000313" key="6">
    <source>
        <dbReference type="EMBL" id="OLP58065.1"/>
    </source>
</evidence>
<dbReference type="EMBL" id="MKIP01000058">
    <property type="protein sequence ID" value="OLP58065.1"/>
    <property type="molecule type" value="Genomic_DNA"/>
</dbReference>
<dbReference type="InterPro" id="IPR001129">
    <property type="entry name" value="Membr-assoc_MAPEG"/>
</dbReference>
<dbReference type="AlphaFoldDB" id="A0A1Q9ARZ3"/>
<keyword evidence="3 5" id="KW-1133">Transmembrane helix</keyword>
<evidence type="ECO:0000313" key="7">
    <source>
        <dbReference type="Proteomes" id="UP000186364"/>
    </source>
</evidence>